<comment type="similarity">
    <text evidence="3 10">Belongs to the type II topoisomerase GyrA/ParC subunit family.</text>
</comment>
<dbReference type="GO" id="GO:0005694">
    <property type="term" value="C:chromosome"/>
    <property type="evidence" value="ECO:0007669"/>
    <property type="project" value="InterPro"/>
</dbReference>
<dbReference type="InterPro" id="IPR013758">
    <property type="entry name" value="Topo_IIA_A/C_ab"/>
</dbReference>
<dbReference type="CDD" id="cd00187">
    <property type="entry name" value="TOP4c"/>
    <property type="match status" value="1"/>
</dbReference>
<dbReference type="FunFam" id="1.10.268.10:FF:000001">
    <property type="entry name" value="DNA gyrase subunit A"/>
    <property type="match status" value="1"/>
</dbReference>
<dbReference type="FunFam" id="3.30.1360.40:FF:000008">
    <property type="entry name" value="DNA topoisomerase (ATP-hydrolyzing)"/>
    <property type="match status" value="1"/>
</dbReference>
<protein>
    <recommendedName>
        <fullName evidence="10">DNA gyrase subunit A</fullName>
        <ecNumber evidence="10">5.6.2.2</ecNumber>
    </recommendedName>
</protein>
<evidence type="ECO:0000256" key="9">
    <source>
        <dbReference type="ARBA" id="ARBA00023235"/>
    </source>
</evidence>
<dbReference type="EMBL" id="SMLD01000058">
    <property type="protein sequence ID" value="TDE47879.1"/>
    <property type="molecule type" value="Genomic_DNA"/>
</dbReference>
<dbReference type="GO" id="GO:0005524">
    <property type="term" value="F:ATP binding"/>
    <property type="evidence" value="ECO:0007669"/>
    <property type="project" value="UniProtKB-UniRule"/>
</dbReference>
<dbReference type="SUPFAM" id="SSF101904">
    <property type="entry name" value="GyrA/ParC C-terminal domain-like"/>
    <property type="match status" value="1"/>
</dbReference>
<keyword evidence="9 10" id="KW-0413">Isomerase</keyword>
<dbReference type="EC" id="5.6.2.2" evidence="10"/>
<feature type="domain" description="Topo IIA-type catalytic" evidence="12">
    <location>
        <begin position="39"/>
        <end position="507"/>
    </location>
</feature>
<dbReference type="InterPro" id="IPR035516">
    <property type="entry name" value="Gyrase/topoIV_suA_C"/>
</dbReference>
<dbReference type="FunFam" id="2.120.10.90:FF:000001">
    <property type="entry name" value="DNA gyrase subunit A"/>
    <property type="match status" value="1"/>
</dbReference>
<dbReference type="InterPro" id="IPR002205">
    <property type="entry name" value="Topo_IIA_dom_A"/>
</dbReference>
<dbReference type="Gene3D" id="2.120.10.90">
    <property type="entry name" value="DNA gyrase/topoisomerase IV, subunit A, C-terminal"/>
    <property type="match status" value="1"/>
</dbReference>
<evidence type="ECO:0000256" key="2">
    <source>
        <dbReference type="ARBA" id="ARBA00004496"/>
    </source>
</evidence>
<keyword evidence="4 10" id="KW-0963">Cytoplasm</keyword>
<dbReference type="InterPro" id="IPR006691">
    <property type="entry name" value="GyrA/parC_rep"/>
</dbReference>
<dbReference type="Pfam" id="PF00521">
    <property type="entry name" value="DNA_topoisoIV"/>
    <property type="match status" value="1"/>
</dbReference>
<dbReference type="InterPro" id="IPR050220">
    <property type="entry name" value="Type_II_DNA_Topoisomerases"/>
</dbReference>
<feature type="active site" description="O-(5'-phospho-DNA)-tyrosine intermediate" evidence="10 11">
    <location>
        <position position="127"/>
    </location>
</feature>
<keyword evidence="5 10" id="KW-0547">Nucleotide-binding</keyword>
<evidence type="ECO:0000256" key="4">
    <source>
        <dbReference type="ARBA" id="ARBA00022490"/>
    </source>
</evidence>
<organism evidence="13 14">
    <name type="scientific">Nonomuraea mesophila</name>
    <dbReference type="NCBI Taxonomy" id="2530382"/>
    <lineage>
        <taxon>Bacteria</taxon>
        <taxon>Bacillati</taxon>
        <taxon>Actinomycetota</taxon>
        <taxon>Actinomycetes</taxon>
        <taxon>Streptosporangiales</taxon>
        <taxon>Streptosporangiaceae</taxon>
        <taxon>Nonomuraea</taxon>
    </lineage>
</organism>
<dbReference type="FunFam" id="3.90.199.10:FF:000001">
    <property type="entry name" value="DNA gyrase subunit A"/>
    <property type="match status" value="1"/>
</dbReference>
<evidence type="ECO:0000256" key="5">
    <source>
        <dbReference type="ARBA" id="ARBA00022741"/>
    </source>
</evidence>
<dbReference type="Proteomes" id="UP000295136">
    <property type="component" value="Unassembled WGS sequence"/>
</dbReference>
<evidence type="ECO:0000256" key="8">
    <source>
        <dbReference type="ARBA" id="ARBA00023125"/>
    </source>
</evidence>
<gene>
    <name evidence="10 13" type="primary">gyrA</name>
    <name evidence="13" type="ORF">E1295_22345</name>
</gene>
<dbReference type="InterPro" id="IPR013760">
    <property type="entry name" value="Topo_IIA-like_dom_sf"/>
</dbReference>
<dbReference type="GO" id="GO:0009330">
    <property type="term" value="C:DNA topoisomerase type II (double strand cut, ATP-hydrolyzing) complex"/>
    <property type="evidence" value="ECO:0007669"/>
    <property type="project" value="TreeGrafter"/>
</dbReference>
<dbReference type="Pfam" id="PF03989">
    <property type="entry name" value="DNA_gyraseA_C"/>
    <property type="match status" value="6"/>
</dbReference>
<dbReference type="Gene3D" id="1.10.268.10">
    <property type="entry name" value="Topoisomerase, domain 3"/>
    <property type="match status" value="1"/>
</dbReference>
<dbReference type="SUPFAM" id="SSF56719">
    <property type="entry name" value="Type II DNA topoisomerase"/>
    <property type="match status" value="1"/>
</dbReference>
<dbReference type="GO" id="GO:0006261">
    <property type="term" value="P:DNA-templated DNA replication"/>
    <property type="evidence" value="ECO:0007669"/>
    <property type="project" value="UniProtKB-UniRule"/>
</dbReference>
<dbReference type="AlphaFoldDB" id="A0A4R5FEQ2"/>
<dbReference type="InterPro" id="IPR005743">
    <property type="entry name" value="GyrA"/>
</dbReference>
<dbReference type="GO" id="GO:0005737">
    <property type="term" value="C:cytoplasm"/>
    <property type="evidence" value="ECO:0007669"/>
    <property type="project" value="UniProtKB-SubCell"/>
</dbReference>
<evidence type="ECO:0000256" key="7">
    <source>
        <dbReference type="ARBA" id="ARBA00023029"/>
    </source>
</evidence>
<keyword evidence="7 10" id="KW-0799">Topoisomerase</keyword>
<accession>A0A4R5FEQ2</accession>
<reference evidence="13 14" key="1">
    <citation type="submission" date="2019-03" db="EMBL/GenBank/DDBJ databases">
        <title>Draft genome sequences of novel Actinobacteria.</title>
        <authorList>
            <person name="Sahin N."/>
            <person name="Ay H."/>
            <person name="Saygin H."/>
        </authorList>
    </citation>
    <scope>NUCLEOTIDE SEQUENCE [LARGE SCALE GENOMIC DNA]</scope>
    <source>
        <strain evidence="13 14">6K102</strain>
    </source>
</reference>
<feature type="short sequence motif" description="GyrA-box" evidence="10">
    <location>
        <begin position="534"/>
        <end position="540"/>
    </location>
</feature>
<dbReference type="Gene3D" id="3.30.1360.40">
    <property type="match status" value="1"/>
</dbReference>
<sequence length="832" mass="91930">MTDVNTTPPADRIEPVDIQSEMQRSYMDYAMSVIVSRALPDVRDGLKPVHRRVLYAMYDGGYRPDRGYFKCARVVGDVMGTYHPHGDTSIYDALVRLAQPWSLRYPLVDGQGNFGSPGNDPAAAMRYTECKLAPIAMEMLRDIDKETVDFRANYDGKSQEPDVLPARFPQLLVNGSGGIAVGMATNIPPHNLREVASAVKWALENPEASDEELLEASIRLVKGPDFPTSALIVGRRGIEDAYRTGRGSITMRAVVEVEEDKGRQALVVTELPYQVNPDNLALKIAELVREGKLTGIADVRDESSSRVGRRLMIVLKRDAVAKVVLNNLYKHTQLQDTFGANMLALVDGVPRTLRLDQFIRHYVTHQIQVIVRRTRYLLRKAEERAHILSGLLKALNRLDEVIALIRASESASAAQQGLMGLLEIDEIQAQAILDMQLRKLAALERQAIQDEYDALMTQIAEYNAILASEARQREIVNDELAELVGRYGDDRKTEIIAYDGDMSIEDLIAEEEIVVTITRGGYAKRTRTDLYRAQKRGGKGVRGAQLRQDDIVDHFFVTTTHHWLLFFTNKGRVYRVKAYELPDAGRDARGMHLANLLAMQPDEIVMEVLDLRDYDVAPYLVLATRSGLVKKTRLAEYDSPRSGGLIAINLRDDDEVIGARLVSEEDDLLLVSKGAQSIRFTASDDALRPMGRATSGVIGMRFLDGDELLAMNRIADGQHVLIATKAGYAKRTPVEQYPVQGRGGRGVLTAKIVSSRGKLVGAVMVNPEDEVFAITSAGGVIRTSAGEIKQSGRQTMGVRLMNLAEGDSVVALARNAESLVTSMESEEDGGGE</sequence>
<evidence type="ECO:0000256" key="1">
    <source>
        <dbReference type="ARBA" id="ARBA00000185"/>
    </source>
</evidence>
<evidence type="ECO:0000256" key="6">
    <source>
        <dbReference type="ARBA" id="ARBA00022840"/>
    </source>
</evidence>
<dbReference type="GO" id="GO:0003677">
    <property type="term" value="F:DNA binding"/>
    <property type="evidence" value="ECO:0007669"/>
    <property type="project" value="UniProtKB-UniRule"/>
</dbReference>
<dbReference type="NCBIfam" id="NF004044">
    <property type="entry name" value="PRK05561.1"/>
    <property type="match status" value="1"/>
</dbReference>
<dbReference type="GO" id="GO:0006265">
    <property type="term" value="P:DNA topological change"/>
    <property type="evidence" value="ECO:0007669"/>
    <property type="project" value="UniProtKB-UniRule"/>
</dbReference>
<evidence type="ECO:0000256" key="10">
    <source>
        <dbReference type="HAMAP-Rule" id="MF_01897"/>
    </source>
</evidence>
<dbReference type="NCBIfam" id="NF004043">
    <property type="entry name" value="PRK05560.1"/>
    <property type="match status" value="1"/>
</dbReference>
<name>A0A4R5FEQ2_9ACTN</name>
<dbReference type="SMART" id="SM00434">
    <property type="entry name" value="TOP4c"/>
    <property type="match status" value="1"/>
</dbReference>
<dbReference type="PANTHER" id="PTHR43493:SF5">
    <property type="entry name" value="DNA GYRASE SUBUNIT A, CHLOROPLASTIC_MITOCHONDRIAL"/>
    <property type="match status" value="1"/>
</dbReference>
<comment type="subcellular location">
    <subcellularLocation>
        <location evidence="2 10">Cytoplasm</location>
    </subcellularLocation>
</comment>
<evidence type="ECO:0000313" key="14">
    <source>
        <dbReference type="Proteomes" id="UP000295136"/>
    </source>
</evidence>
<keyword evidence="14" id="KW-1185">Reference proteome</keyword>
<evidence type="ECO:0000313" key="13">
    <source>
        <dbReference type="EMBL" id="TDE47879.1"/>
    </source>
</evidence>
<dbReference type="Gene3D" id="3.90.199.10">
    <property type="entry name" value="Topoisomerase II, domain 5"/>
    <property type="match status" value="1"/>
</dbReference>
<dbReference type="PROSITE" id="PS52040">
    <property type="entry name" value="TOPO_IIA"/>
    <property type="match status" value="1"/>
</dbReference>
<dbReference type="RefSeq" id="WP_132632260.1">
    <property type="nucleotide sequence ID" value="NZ_SMLD01000058.1"/>
</dbReference>
<dbReference type="HAMAP" id="MF_01897">
    <property type="entry name" value="GyrA"/>
    <property type="match status" value="1"/>
</dbReference>
<comment type="function">
    <text evidence="10">A type II topoisomerase that negatively supercoils closed circular double-stranded (ds) DNA in an ATP-dependent manner to modulate DNA topology and maintain chromosomes in an underwound state. Negative supercoiling favors strand separation, and DNA replication, transcription, recombination and repair, all of which involve strand separation. Also able to catalyze the interconversion of other topological isomers of dsDNA rings, including catenanes and knotted rings. Type II topoisomerases break and join 2 DNA strands simultaneously in an ATP-dependent manner.</text>
</comment>
<evidence type="ECO:0000256" key="3">
    <source>
        <dbReference type="ARBA" id="ARBA00008263"/>
    </source>
</evidence>
<comment type="catalytic activity">
    <reaction evidence="1 10 11">
        <text>ATP-dependent breakage, passage and rejoining of double-stranded DNA.</text>
        <dbReference type="EC" id="5.6.2.2"/>
    </reaction>
</comment>
<evidence type="ECO:0000256" key="11">
    <source>
        <dbReference type="PROSITE-ProRule" id="PRU01384"/>
    </source>
</evidence>
<dbReference type="InterPro" id="IPR013757">
    <property type="entry name" value="Topo_IIA_A_a_sf"/>
</dbReference>
<comment type="miscellaneous">
    <text evidence="10">Few gyrases are as efficient as E.coli at forming negative supercoils. Not all organisms have 2 type II topoisomerases; in organisms with a single type II topoisomerase this enzyme also has to decatenate newly replicated chromosomes.</text>
</comment>
<evidence type="ECO:0000259" key="12">
    <source>
        <dbReference type="PROSITE" id="PS52040"/>
    </source>
</evidence>
<comment type="caution">
    <text evidence="13">The sequence shown here is derived from an EMBL/GenBank/DDBJ whole genome shotgun (WGS) entry which is preliminary data.</text>
</comment>
<dbReference type="NCBIfam" id="TIGR01063">
    <property type="entry name" value="gyrA"/>
    <property type="match status" value="1"/>
</dbReference>
<keyword evidence="8 10" id="KW-0238">DNA-binding</keyword>
<comment type="subunit">
    <text evidence="10">Heterotetramer, composed of two GyrA and two GyrB chains. In the heterotetramer, GyrA contains the active site tyrosine that forms a transient covalent intermediate with DNA, while GyrB binds cofactors and catalyzes ATP hydrolysis.</text>
</comment>
<proteinExistence type="inferred from homology"/>
<dbReference type="PANTHER" id="PTHR43493">
    <property type="entry name" value="DNA GYRASE/TOPOISOMERASE SUBUNIT A"/>
    <property type="match status" value="1"/>
</dbReference>
<dbReference type="GO" id="GO:0034335">
    <property type="term" value="F:DNA negative supercoiling activity"/>
    <property type="evidence" value="ECO:0007669"/>
    <property type="project" value="UniProtKB-ARBA"/>
</dbReference>
<keyword evidence="6 10" id="KW-0067">ATP-binding</keyword>